<dbReference type="VEuPathDB" id="TrichDB:TVAG_074360"/>
<dbReference type="Gene3D" id="1.25.10.10">
    <property type="entry name" value="Leucine-rich Repeat Variant"/>
    <property type="match status" value="1"/>
</dbReference>
<accession>A2E3V3</accession>
<sequence>MDEDYKVDTDQDENRTKAYKNDGNNVEEEDVEGYIDQLKEKFYNSTDNLIIQIGNLLNTIQSSTTFKNMSEPSAKILFDIITNIIQNGSSPDLVKLSFNILKRISDIYYEEFIEDLVEDTDFIKHIVELYTNFINISPDIIEFIVNTSQYGMENFMKYVDWDCFKERFSENYQEVENLQNNEALLLYKIAKNHFEWYEFPDFGELLIEIIFSHYFTLSMETRHHLIKCFKYLKKISRDKWKKLVIESNSPIRAWEMLRSDNCPVVAVLELLKKISSLCGKEMILDYDILFGILNSDISYIQVAALRMLRTYVYSCRDVILDRREELYQILTTIVQIGGFQAKSWAVKVICQIAENGRGQENREIWNLGILDLFMEDMGEYPLDVQFSVLCLLQNFVDFGFLTEETANENFVDQMNEYLQSDNISESAEAYANNIMKSIFGYSDYSDYD</sequence>
<dbReference type="VEuPathDB" id="TrichDB:TVAGG3_0146710"/>
<feature type="region of interest" description="Disordered" evidence="1">
    <location>
        <begin position="1"/>
        <end position="23"/>
    </location>
</feature>
<dbReference type="RefSeq" id="XP_001324831.1">
    <property type="nucleotide sequence ID" value="XM_001324796.1"/>
</dbReference>
<evidence type="ECO:0008006" key="4">
    <source>
        <dbReference type="Google" id="ProtNLM"/>
    </source>
</evidence>
<dbReference type="SMR" id="A2E3V3"/>
<protein>
    <recommendedName>
        <fullName evidence="4">Importin N-terminal domain-containing protein</fullName>
    </recommendedName>
</protein>
<reference evidence="2" key="1">
    <citation type="submission" date="2006-10" db="EMBL/GenBank/DDBJ databases">
        <authorList>
            <person name="Amadeo P."/>
            <person name="Zhao Q."/>
            <person name="Wortman J."/>
            <person name="Fraser-Liggett C."/>
            <person name="Carlton J."/>
        </authorList>
    </citation>
    <scope>NUCLEOTIDE SEQUENCE</scope>
    <source>
        <strain evidence="2">G3</strain>
    </source>
</reference>
<name>A2E3V3_TRIV3</name>
<evidence type="ECO:0000313" key="2">
    <source>
        <dbReference type="EMBL" id="EAY12608.1"/>
    </source>
</evidence>
<dbReference type="InterPro" id="IPR011989">
    <property type="entry name" value="ARM-like"/>
</dbReference>
<reference evidence="2" key="2">
    <citation type="journal article" date="2007" name="Science">
        <title>Draft genome sequence of the sexually transmitted pathogen Trichomonas vaginalis.</title>
        <authorList>
            <person name="Carlton J.M."/>
            <person name="Hirt R.P."/>
            <person name="Silva J.C."/>
            <person name="Delcher A.L."/>
            <person name="Schatz M."/>
            <person name="Zhao Q."/>
            <person name="Wortman J.R."/>
            <person name="Bidwell S.L."/>
            <person name="Alsmark U.C.M."/>
            <person name="Besteiro S."/>
            <person name="Sicheritz-Ponten T."/>
            <person name="Noel C.J."/>
            <person name="Dacks J.B."/>
            <person name="Foster P.G."/>
            <person name="Simillion C."/>
            <person name="Van de Peer Y."/>
            <person name="Miranda-Saavedra D."/>
            <person name="Barton G.J."/>
            <person name="Westrop G.D."/>
            <person name="Mueller S."/>
            <person name="Dessi D."/>
            <person name="Fiori P.L."/>
            <person name="Ren Q."/>
            <person name="Paulsen I."/>
            <person name="Zhang H."/>
            <person name="Bastida-Corcuera F.D."/>
            <person name="Simoes-Barbosa A."/>
            <person name="Brown M.T."/>
            <person name="Hayes R.D."/>
            <person name="Mukherjee M."/>
            <person name="Okumura C.Y."/>
            <person name="Schneider R."/>
            <person name="Smith A.J."/>
            <person name="Vanacova S."/>
            <person name="Villalvazo M."/>
            <person name="Haas B.J."/>
            <person name="Pertea M."/>
            <person name="Feldblyum T.V."/>
            <person name="Utterback T.R."/>
            <person name="Shu C.L."/>
            <person name="Osoegawa K."/>
            <person name="de Jong P.J."/>
            <person name="Hrdy I."/>
            <person name="Horvathova L."/>
            <person name="Zubacova Z."/>
            <person name="Dolezal P."/>
            <person name="Malik S.B."/>
            <person name="Logsdon J.M. Jr."/>
            <person name="Henze K."/>
            <person name="Gupta A."/>
            <person name="Wang C.C."/>
            <person name="Dunne R.L."/>
            <person name="Upcroft J.A."/>
            <person name="Upcroft P."/>
            <person name="White O."/>
            <person name="Salzberg S.L."/>
            <person name="Tang P."/>
            <person name="Chiu C.-H."/>
            <person name="Lee Y.-S."/>
            <person name="Embley T.M."/>
            <person name="Coombs G.H."/>
            <person name="Mottram J.C."/>
            <person name="Tachezy J."/>
            <person name="Fraser-Liggett C.M."/>
            <person name="Johnson P.J."/>
        </authorList>
    </citation>
    <scope>NUCLEOTIDE SEQUENCE [LARGE SCALE GENOMIC DNA]</scope>
    <source>
        <strain evidence="2">G3</strain>
    </source>
</reference>
<dbReference type="SUPFAM" id="SSF48371">
    <property type="entry name" value="ARM repeat"/>
    <property type="match status" value="1"/>
</dbReference>
<evidence type="ECO:0000256" key="1">
    <source>
        <dbReference type="SAM" id="MobiDB-lite"/>
    </source>
</evidence>
<dbReference type="InParanoid" id="A2E3V3"/>
<dbReference type="InterPro" id="IPR016024">
    <property type="entry name" value="ARM-type_fold"/>
</dbReference>
<dbReference type="AlphaFoldDB" id="A2E3V3"/>
<evidence type="ECO:0000313" key="3">
    <source>
        <dbReference type="Proteomes" id="UP000001542"/>
    </source>
</evidence>
<dbReference type="KEGG" id="tva:4770577"/>
<organism evidence="2 3">
    <name type="scientific">Trichomonas vaginalis (strain ATCC PRA-98 / G3)</name>
    <dbReference type="NCBI Taxonomy" id="412133"/>
    <lineage>
        <taxon>Eukaryota</taxon>
        <taxon>Metamonada</taxon>
        <taxon>Parabasalia</taxon>
        <taxon>Trichomonadida</taxon>
        <taxon>Trichomonadidae</taxon>
        <taxon>Trichomonas</taxon>
    </lineage>
</organism>
<dbReference type="Proteomes" id="UP000001542">
    <property type="component" value="Unassembled WGS sequence"/>
</dbReference>
<keyword evidence="3" id="KW-1185">Reference proteome</keyword>
<gene>
    <name evidence="2" type="ORF">TVAG_074360</name>
</gene>
<dbReference type="EMBL" id="DS113298">
    <property type="protein sequence ID" value="EAY12608.1"/>
    <property type="molecule type" value="Genomic_DNA"/>
</dbReference>
<feature type="compositionally biased region" description="Basic and acidic residues" evidence="1">
    <location>
        <begin position="1"/>
        <end position="20"/>
    </location>
</feature>
<proteinExistence type="predicted"/>